<keyword evidence="2" id="KW-1133">Transmembrane helix</keyword>
<comment type="similarity">
    <text evidence="1">Belongs to the ustYa family.</text>
</comment>
<dbReference type="Proteomes" id="UP000748025">
    <property type="component" value="Unassembled WGS sequence"/>
</dbReference>
<evidence type="ECO:0000256" key="2">
    <source>
        <dbReference type="SAM" id="Phobius"/>
    </source>
</evidence>
<evidence type="ECO:0000256" key="1">
    <source>
        <dbReference type="ARBA" id="ARBA00035112"/>
    </source>
</evidence>
<dbReference type="EMBL" id="SRPW01002325">
    <property type="protein sequence ID" value="KAG5993709.1"/>
    <property type="molecule type" value="Genomic_DNA"/>
</dbReference>
<dbReference type="PANTHER" id="PTHR33365:SF6">
    <property type="entry name" value="OXIDASE USTYA"/>
    <property type="match status" value="1"/>
</dbReference>
<keyword evidence="2" id="KW-0812">Transmembrane</keyword>
<dbReference type="GO" id="GO:0043386">
    <property type="term" value="P:mycotoxin biosynthetic process"/>
    <property type="evidence" value="ECO:0007669"/>
    <property type="project" value="InterPro"/>
</dbReference>
<dbReference type="PANTHER" id="PTHR33365">
    <property type="entry name" value="YALI0B05434P"/>
    <property type="match status" value="1"/>
</dbReference>
<dbReference type="Pfam" id="PF11807">
    <property type="entry name" value="UstYa"/>
    <property type="match status" value="1"/>
</dbReference>
<proteinExistence type="inferred from homology"/>
<name>A0A9P7N780_9HYPO</name>
<dbReference type="InterPro" id="IPR021765">
    <property type="entry name" value="UstYa-like"/>
</dbReference>
<sequence length="265" mass="30376">MPPPKYQPLPQTSHDSLDKPARPCTCLLSSLDRTRRRGIYLLAVLLALSVVINGWLATQLFVLPSPSPVLSIANLKWNQPTPIPFDERDIDDPLWDDPEFDYYAGFVALDHQYAKKNNILSSQNWPWDHSKGIYVLHGFHSLHCVTVLRDALRQFRDNDQQTWPFEHLTHCLLVLREDTICTADDTARYTGHLHALENKTESVPSGVGAIRMCRDWSALRRFALEHSACYYRPLDHWIPIVDRYKRCPDGSMPWIGHEDGGGLIP</sequence>
<keyword evidence="2" id="KW-0472">Membrane</keyword>
<accession>A0A9P7N780</accession>
<feature type="transmembrane region" description="Helical" evidence="2">
    <location>
        <begin position="39"/>
        <end position="62"/>
    </location>
</feature>
<evidence type="ECO:0000313" key="3">
    <source>
        <dbReference type="EMBL" id="KAG5993709.1"/>
    </source>
</evidence>
<dbReference type="AlphaFoldDB" id="A0A9P7N780"/>
<organism evidence="3 4">
    <name type="scientific">Claviceps pusilla</name>
    <dbReference type="NCBI Taxonomy" id="123648"/>
    <lineage>
        <taxon>Eukaryota</taxon>
        <taxon>Fungi</taxon>
        <taxon>Dikarya</taxon>
        <taxon>Ascomycota</taxon>
        <taxon>Pezizomycotina</taxon>
        <taxon>Sordariomycetes</taxon>
        <taxon>Hypocreomycetidae</taxon>
        <taxon>Hypocreales</taxon>
        <taxon>Clavicipitaceae</taxon>
        <taxon>Claviceps</taxon>
    </lineage>
</organism>
<protein>
    <recommendedName>
        <fullName evidence="5">Oxidase ustYa</fullName>
    </recommendedName>
</protein>
<evidence type="ECO:0000313" key="4">
    <source>
        <dbReference type="Proteomes" id="UP000748025"/>
    </source>
</evidence>
<keyword evidence="4" id="KW-1185">Reference proteome</keyword>
<comment type="caution">
    <text evidence="3">The sequence shown here is derived from an EMBL/GenBank/DDBJ whole genome shotgun (WGS) entry which is preliminary data.</text>
</comment>
<evidence type="ECO:0008006" key="5">
    <source>
        <dbReference type="Google" id="ProtNLM"/>
    </source>
</evidence>
<reference evidence="3" key="1">
    <citation type="journal article" date="2020" name="bioRxiv">
        <title>Whole genome comparisons of ergot fungi reveals the divergence and evolution of species within the genus Claviceps are the result of varying mechanisms driving genome evolution and host range expansion.</title>
        <authorList>
            <person name="Wyka S.A."/>
            <person name="Mondo S.J."/>
            <person name="Liu M."/>
            <person name="Dettman J."/>
            <person name="Nalam V."/>
            <person name="Broders K.D."/>
        </authorList>
    </citation>
    <scope>NUCLEOTIDE SEQUENCE</scope>
    <source>
        <strain evidence="3">CCC 602</strain>
    </source>
</reference>
<gene>
    <name evidence="3" type="ORF">E4U43_003418</name>
</gene>
<dbReference type="OrthoDB" id="3687641at2759"/>